<feature type="domain" description="HTH cro/C1-type" evidence="1">
    <location>
        <begin position="6"/>
        <end position="61"/>
    </location>
</feature>
<dbReference type="InterPro" id="IPR010982">
    <property type="entry name" value="Lambda_DNA-bd_dom_sf"/>
</dbReference>
<reference evidence="2" key="1">
    <citation type="submission" date="2020-10" db="EMBL/GenBank/DDBJ databases">
        <authorList>
            <person name="Gilroy R."/>
        </authorList>
    </citation>
    <scope>NUCLEOTIDE SEQUENCE</scope>
    <source>
        <strain evidence="2">CHK195-26880</strain>
    </source>
</reference>
<dbReference type="Proteomes" id="UP000886833">
    <property type="component" value="Unassembled WGS sequence"/>
</dbReference>
<dbReference type="PROSITE" id="PS50943">
    <property type="entry name" value="HTH_CROC1"/>
    <property type="match status" value="1"/>
</dbReference>
<evidence type="ECO:0000313" key="2">
    <source>
        <dbReference type="EMBL" id="HIT37573.1"/>
    </source>
</evidence>
<sequence>MIKVNIEELLRQNKRSKYWLCQRMNITSRNLNRIIRGETTSISFKYIEEMCLLLNCTPGDLLILTTIDDNEKITL</sequence>
<dbReference type="Gene3D" id="1.10.260.40">
    <property type="entry name" value="lambda repressor-like DNA-binding domains"/>
    <property type="match status" value="1"/>
</dbReference>
<reference evidence="2" key="2">
    <citation type="journal article" date="2021" name="PeerJ">
        <title>Extensive microbial diversity within the chicken gut microbiome revealed by metagenomics and culture.</title>
        <authorList>
            <person name="Gilroy R."/>
            <person name="Ravi A."/>
            <person name="Getino M."/>
            <person name="Pursley I."/>
            <person name="Horton D.L."/>
            <person name="Alikhan N.F."/>
            <person name="Baker D."/>
            <person name="Gharbi K."/>
            <person name="Hall N."/>
            <person name="Watson M."/>
            <person name="Adriaenssens E.M."/>
            <person name="Foster-Nyarko E."/>
            <person name="Jarju S."/>
            <person name="Secka A."/>
            <person name="Antonio M."/>
            <person name="Oren A."/>
            <person name="Chaudhuri R.R."/>
            <person name="La Ragione R."/>
            <person name="Hildebrand F."/>
            <person name="Pallen M.J."/>
        </authorList>
    </citation>
    <scope>NUCLEOTIDE SEQUENCE</scope>
    <source>
        <strain evidence="2">CHK195-26880</strain>
    </source>
</reference>
<proteinExistence type="predicted"/>
<dbReference type="GO" id="GO:0003677">
    <property type="term" value="F:DNA binding"/>
    <property type="evidence" value="ECO:0007669"/>
    <property type="project" value="InterPro"/>
</dbReference>
<dbReference type="PANTHER" id="PTHR37301:SF1">
    <property type="entry name" value="DNA-BINDING PROTEIN"/>
    <property type="match status" value="1"/>
</dbReference>
<dbReference type="PANTHER" id="PTHR37301">
    <property type="entry name" value="DNA-BINDING PROTEIN-RELATED"/>
    <property type="match status" value="1"/>
</dbReference>
<dbReference type="EMBL" id="DVKQ01000049">
    <property type="protein sequence ID" value="HIT37573.1"/>
    <property type="molecule type" value="Genomic_DNA"/>
</dbReference>
<dbReference type="SUPFAM" id="SSF47413">
    <property type="entry name" value="lambda repressor-like DNA-binding domains"/>
    <property type="match status" value="1"/>
</dbReference>
<organism evidence="2 3">
    <name type="scientific">Candidatus Onthousia faecipullorum</name>
    <dbReference type="NCBI Taxonomy" id="2840887"/>
    <lineage>
        <taxon>Bacteria</taxon>
        <taxon>Bacillati</taxon>
        <taxon>Bacillota</taxon>
        <taxon>Bacilli</taxon>
        <taxon>Candidatus Onthousia</taxon>
    </lineage>
</organism>
<protein>
    <submittedName>
        <fullName evidence="2">Helix-turn-helix transcriptional regulator</fullName>
    </submittedName>
</protein>
<dbReference type="AlphaFoldDB" id="A0A9D1KAS3"/>
<gene>
    <name evidence="2" type="ORF">IAB59_03735</name>
</gene>
<dbReference type="InterPro" id="IPR001387">
    <property type="entry name" value="Cro/C1-type_HTH"/>
</dbReference>
<accession>A0A9D1KAS3</accession>
<evidence type="ECO:0000313" key="3">
    <source>
        <dbReference type="Proteomes" id="UP000886833"/>
    </source>
</evidence>
<evidence type="ECO:0000259" key="1">
    <source>
        <dbReference type="PROSITE" id="PS50943"/>
    </source>
</evidence>
<name>A0A9D1KAS3_9FIRM</name>
<dbReference type="Pfam" id="PF13443">
    <property type="entry name" value="HTH_26"/>
    <property type="match status" value="1"/>
</dbReference>
<comment type="caution">
    <text evidence="2">The sequence shown here is derived from an EMBL/GenBank/DDBJ whole genome shotgun (WGS) entry which is preliminary data.</text>
</comment>